<feature type="transmembrane region" description="Helical" evidence="1">
    <location>
        <begin position="91"/>
        <end position="113"/>
    </location>
</feature>
<evidence type="ECO:0000313" key="3">
    <source>
        <dbReference type="Proteomes" id="UP000569092"/>
    </source>
</evidence>
<proteinExistence type="predicted"/>
<organism evidence="2 3">
    <name type="scientific">Tunturiibacter lichenicola</name>
    <dbReference type="NCBI Taxonomy" id="2051959"/>
    <lineage>
        <taxon>Bacteria</taxon>
        <taxon>Pseudomonadati</taxon>
        <taxon>Acidobacteriota</taxon>
        <taxon>Terriglobia</taxon>
        <taxon>Terriglobales</taxon>
        <taxon>Acidobacteriaceae</taxon>
        <taxon>Tunturiibacter</taxon>
    </lineage>
</organism>
<dbReference type="AlphaFoldDB" id="A0A7W8N4Y0"/>
<accession>A0A7W8N4Y0</accession>
<keyword evidence="1" id="KW-1133">Transmembrane helix</keyword>
<dbReference type="Proteomes" id="UP000569092">
    <property type="component" value="Unassembled WGS sequence"/>
</dbReference>
<feature type="transmembrane region" description="Helical" evidence="1">
    <location>
        <begin position="125"/>
        <end position="142"/>
    </location>
</feature>
<comment type="caution">
    <text evidence="2">The sequence shown here is derived from an EMBL/GenBank/DDBJ whole genome shotgun (WGS) entry which is preliminary data.</text>
</comment>
<keyword evidence="1" id="KW-0472">Membrane</keyword>
<reference evidence="2 3" key="1">
    <citation type="submission" date="2020-08" db="EMBL/GenBank/DDBJ databases">
        <title>Genomic Encyclopedia of Type Strains, Phase IV (KMG-V): Genome sequencing to study the core and pangenomes of soil and plant-associated prokaryotes.</title>
        <authorList>
            <person name="Whitman W."/>
        </authorList>
    </citation>
    <scope>NUCLEOTIDE SEQUENCE [LARGE SCALE GENOMIC DNA]</scope>
    <source>
        <strain evidence="2 3">M8US30</strain>
    </source>
</reference>
<evidence type="ECO:0000313" key="2">
    <source>
        <dbReference type="EMBL" id="MBB5344026.1"/>
    </source>
</evidence>
<protein>
    <submittedName>
        <fullName evidence="2">Uncharacterized protein</fullName>
    </submittedName>
</protein>
<feature type="transmembrane region" description="Helical" evidence="1">
    <location>
        <begin position="26"/>
        <end position="44"/>
    </location>
</feature>
<feature type="transmembrane region" description="Helical" evidence="1">
    <location>
        <begin position="56"/>
        <end position="79"/>
    </location>
</feature>
<sequence>MSSLVVFMEGTLVMICIPKSKAELRYLYRLAPTMLVYVICLFIVQRIFHHHHPTGLVAYLLAVLPALPLVGSLVIVDLYIAEESDEFQRSILIQSMLWGLGGALSLGTIWGFLEDFANAPHISIFYVYVVFWIVMALSQPFVRMRYR</sequence>
<keyword evidence="1" id="KW-0812">Transmembrane</keyword>
<name>A0A7W8N4Y0_9BACT</name>
<evidence type="ECO:0000256" key="1">
    <source>
        <dbReference type="SAM" id="Phobius"/>
    </source>
</evidence>
<gene>
    <name evidence="2" type="ORF">HDF10_002005</name>
</gene>
<dbReference type="EMBL" id="JACHDZ010000003">
    <property type="protein sequence ID" value="MBB5344026.1"/>
    <property type="molecule type" value="Genomic_DNA"/>
</dbReference>